<organism evidence="1 2">
    <name type="scientific">Humitalea rosea</name>
    <dbReference type="NCBI Taxonomy" id="990373"/>
    <lineage>
        <taxon>Bacteria</taxon>
        <taxon>Pseudomonadati</taxon>
        <taxon>Pseudomonadota</taxon>
        <taxon>Alphaproteobacteria</taxon>
        <taxon>Acetobacterales</taxon>
        <taxon>Roseomonadaceae</taxon>
        <taxon>Humitalea</taxon>
    </lineage>
</organism>
<protein>
    <recommendedName>
        <fullName evidence="3">DUF1835 domain-containing protein</fullName>
    </recommendedName>
</protein>
<accession>A0A2W7J5V1</accession>
<dbReference type="OrthoDB" id="127805at2"/>
<sequence length="312" mass="33640">MDIIHIRCGDDLRGRLPPGDYIGYADPVCLGPARDTGGPAAWLAQRARFVAEHAHAPLAEVRSRLGTDHAALTAAARGTAALHLWFEHDVWDQIALLRVLAFLWPQARGRVWLMPADGKRVLPALSDAELAALEPQKLGDIAAEAALLAWDAFAAPDPAALDRLWRQMLPFPHLAPALRRHLQDLPWASDGLALSERRVLRAIAAGAQDLGAVLRAFAAEDAVFHPTDLMLAEIIDRLRAGTTRLIARDGPLALTERGQAVLAGRRRHAPWPRLVGGVAVGPNGEAWWDPSRQGVATRPGQALGGLSALRDG</sequence>
<keyword evidence="2" id="KW-1185">Reference proteome</keyword>
<comment type="caution">
    <text evidence="1">The sequence shown here is derived from an EMBL/GenBank/DDBJ whole genome shotgun (WGS) entry which is preliminary data.</text>
</comment>
<proteinExistence type="predicted"/>
<dbReference type="Proteomes" id="UP000249688">
    <property type="component" value="Unassembled WGS sequence"/>
</dbReference>
<gene>
    <name evidence="1" type="ORF">C8P66_107168</name>
</gene>
<evidence type="ECO:0000313" key="1">
    <source>
        <dbReference type="EMBL" id="PZW47130.1"/>
    </source>
</evidence>
<name>A0A2W7J5V1_9PROT</name>
<reference evidence="1 2" key="1">
    <citation type="submission" date="2018-06" db="EMBL/GenBank/DDBJ databases">
        <title>Genomic Encyclopedia of Archaeal and Bacterial Type Strains, Phase II (KMG-II): from individual species to whole genera.</title>
        <authorList>
            <person name="Goeker M."/>
        </authorList>
    </citation>
    <scope>NUCLEOTIDE SEQUENCE [LARGE SCALE GENOMIC DNA]</scope>
    <source>
        <strain evidence="1 2">DSM 24525</strain>
    </source>
</reference>
<evidence type="ECO:0008006" key="3">
    <source>
        <dbReference type="Google" id="ProtNLM"/>
    </source>
</evidence>
<dbReference type="RefSeq" id="WP_111397713.1">
    <property type="nucleotide sequence ID" value="NZ_QKYU01000007.1"/>
</dbReference>
<dbReference type="EMBL" id="QKYU01000007">
    <property type="protein sequence ID" value="PZW47130.1"/>
    <property type="molecule type" value="Genomic_DNA"/>
</dbReference>
<dbReference type="AlphaFoldDB" id="A0A2W7J5V1"/>
<evidence type="ECO:0000313" key="2">
    <source>
        <dbReference type="Proteomes" id="UP000249688"/>
    </source>
</evidence>